<dbReference type="SMART" id="SM01011">
    <property type="entry name" value="AMP_N"/>
    <property type="match status" value="1"/>
</dbReference>
<comment type="catalytic activity">
    <reaction evidence="1">
        <text>Release of any N-terminal amino acid, including proline, that is linked to proline, even from a dipeptide or tripeptide.</text>
        <dbReference type="EC" id="3.4.11.9"/>
    </reaction>
</comment>
<evidence type="ECO:0000256" key="1">
    <source>
        <dbReference type="ARBA" id="ARBA00001424"/>
    </source>
</evidence>
<evidence type="ECO:0000256" key="8">
    <source>
        <dbReference type="SAM" id="MobiDB-lite"/>
    </source>
</evidence>
<dbReference type="InterPro" id="IPR000994">
    <property type="entry name" value="Pept_M24"/>
</dbReference>
<evidence type="ECO:0000256" key="2">
    <source>
        <dbReference type="ARBA" id="ARBA00001936"/>
    </source>
</evidence>
<dbReference type="Proteomes" id="UP000003986">
    <property type="component" value="Unassembled WGS sequence"/>
</dbReference>
<dbReference type="SUPFAM" id="SSF53092">
    <property type="entry name" value="Creatinase/prolidase N-terminal domain"/>
    <property type="match status" value="1"/>
</dbReference>
<keyword evidence="7" id="KW-0464">Manganese</keyword>
<reference evidence="11" key="1">
    <citation type="submission" date="2008-10" db="EMBL/GenBank/DDBJ databases">
        <authorList>
            <person name="Molnar K."/>
        </authorList>
    </citation>
    <scope>NUCLEOTIDE SEQUENCE [LARGE SCALE GENOMIC DNA]</scope>
    <source>
        <strain evidence="11">NRRL 15998</strain>
    </source>
</reference>
<evidence type="ECO:0000256" key="4">
    <source>
        <dbReference type="ARBA" id="ARBA00012574"/>
    </source>
</evidence>
<dbReference type="Gene3D" id="3.40.350.10">
    <property type="entry name" value="Creatinase/prolidase N-terminal domain"/>
    <property type="match status" value="1"/>
</dbReference>
<dbReference type="EC" id="3.4.11.9" evidence="4"/>
<dbReference type="GO" id="GO:0030145">
    <property type="term" value="F:manganese ion binding"/>
    <property type="evidence" value="ECO:0007669"/>
    <property type="project" value="InterPro"/>
</dbReference>
<dbReference type="GO" id="GO:0005829">
    <property type="term" value="C:cytosol"/>
    <property type="evidence" value="ECO:0007669"/>
    <property type="project" value="TreeGrafter"/>
</dbReference>
<evidence type="ECO:0000256" key="3">
    <source>
        <dbReference type="ARBA" id="ARBA00008766"/>
    </source>
</evidence>
<evidence type="ECO:0000256" key="5">
    <source>
        <dbReference type="ARBA" id="ARBA00022723"/>
    </source>
</evidence>
<dbReference type="Pfam" id="PF05195">
    <property type="entry name" value="AMP_N"/>
    <property type="match status" value="1"/>
</dbReference>
<dbReference type="AlphaFoldDB" id="D6AU87"/>
<keyword evidence="10" id="KW-0645">Protease</keyword>
<evidence type="ECO:0000256" key="7">
    <source>
        <dbReference type="ARBA" id="ARBA00023211"/>
    </source>
</evidence>
<dbReference type="SUPFAM" id="SSF55920">
    <property type="entry name" value="Creatinase/aminopeptidase"/>
    <property type="match status" value="1"/>
</dbReference>
<dbReference type="PANTHER" id="PTHR43226:SF4">
    <property type="entry name" value="XAA-PRO AMINOPEPTIDASE 3"/>
    <property type="match status" value="1"/>
</dbReference>
<dbReference type="InterPro" id="IPR029149">
    <property type="entry name" value="Creatin/AminoP/Spt16_N"/>
</dbReference>
<dbReference type="InterPro" id="IPR036005">
    <property type="entry name" value="Creatinase/aminopeptidase-like"/>
</dbReference>
<proteinExistence type="inferred from homology"/>
<dbReference type="GO" id="GO:0070006">
    <property type="term" value="F:metalloaminopeptidase activity"/>
    <property type="evidence" value="ECO:0007669"/>
    <property type="project" value="InterPro"/>
</dbReference>
<dbReference type="Pfam" id="PF00557">
    <property type="entry name" value="Peptidase_M24"/>
    <property type="match status" value="1"/>
</dbReference>
<feature type="region of interest" description="Disordered" evidence="8">
    <location>
        <begin position="1"/>
        <end position="51"/>
    </location>
</feature>
<keyword evidence="5" id="KW-0479">Metal-binding</keyword>
<organism evidence="10 11">
    <name type="scientific">Streptomyces filamentosus NRRL 15998</name>
    <dbReference type="NCBI Taxonomy" id="457431"/>
    <lineage>
        <taxon>Bacteria</taxon>
        <taxon>Bacillati</taxon>
        <taxon>Actinomycetota</taxon>
        <taxon>Actinomycetes</taxon>
        <taxon>Kitasatosporales</taxon>
        <taxon>Streptomycetaceae</taxon>
        <taxon>Streptomyces</taxon>
    </lineage>
</organism>
<dbReference type="InterPro" id="IPR052433">
    <property type="entry name" value="X-Pro_dipept-like"/>
</dbReference>
<evidence type="ECO:0000256" key="6">
    <source>
        <dbReference type="ARBA" id="ARBA00022801"/>
    </source>
</evidence>
<comment type="similarity">
    <text evidence="3">Belongs to the peptidase M24B family.</text>
</comment>
<name>D6AU87_STRFL</name>
<dbReference type="EMBL" id="DS999644">
    <property type="protein sequence ID" value="EFE78247.2"/>
    <property type="molecule type" value="Genomic_DNA"/>
</dbReference>
<dbReference type="PANTHER" id="PTHR43226">
    <property type="entry name" value="XAA-PRO AMINOPEPTIDASE 3"/>
    <property type="match status" value="1"/>
</dbReference>
<accession>D6AU87</accession>
<reference evidence="11" key="2">
    <citation type="submission" date="2008-12" db="EMBL/GenBank/DDBJ databases">
        <title>Annotation of Streptomyces roseosporus strain NRRL 15998.</title>
        <authorList>
            <consortium name="The Broad Institute Genome Sequencing Platform"/>
            <consortium name="Broad Institute Microbial Sequencing Center"/>
            <person name="Fischbach M."/>
            <person name="Ward D."/>
            <person name="Young S."/>
            <person name="Kodira C.D."/>
            <person name="Zeng Q."/>
            <person name="Koehrsen M."/>
            <person name="Godfrey P."/>
            <person name="Alvarado L."/>
            <person name="Berlin A.M."/>
            <person name="Borenstein D."/>
            <person name="Chen Z."/>
            <person name="Engels R."/>
            <person name="Freedman E."/>
            <person name="Gellesch M."/>
            <person name="Goldberg J."/>
            <person name="Griggs A."/>
            <person name="Gujja S."/>
            <person name="Heiman D.I."/>
            <person name="Hepburn T.A."/>
            <person name="Howarth C."/>
            <person name="Jen D."/>
            <person name="Larson L."/>
            <person name="Lewis B."/>
            <person name="Mehta T."/>
            <person name="Park D."/>
            <person name="Pearson M."/>
            <person name="Roberts A."/>
            <person name="Saif S."/>
            <person name="Shea T.D."/>
            <person name="Shenoy N."/>
            <person name="Sisk P."/>
            <person name="Stolte C."/>
            <person name="Sykes S.N."/>
            <person name="Walk T."/>
            <person name="White J."/>
            <person name="Yandava C."/>
            <person name="Straight P."/>
            <person name="Clardy J."/>
            <person name="Hung D."/>
            <person name="Kolter R."/>
            <person name="Mekalanos J."/>
            <person name="Walker S."/>
            <person name="Walsh C.T."/>
            <person name="Wieland B.L.C."/>
            <person name="Ilzarbe M."/>
            <person name="Galagan J."/>
            <person name="Nusbaum C."/>
            <person name="Birren B."/>
        </authorList>
    </citation>
    <scope>NUCLEOTIDE SEQUENCE [LARGE SCALE GENOMIC DNA]</scope>
    <source>
        <strain evidence="11">NRRL 15998</strain>
    </source>
</reference>
<evidence type="ECO:0000259" key="9">
    <source>
        <dbReference type="SMART" id="SM01011"/>
    </source>
</evidence>
<comment type="cofactor">
    <cofactor evidence="2">
        <name>Mn(2+)</name>
        <dbReference type="ChEBI" id="CHEBI:29035"/>
    </cofactor>
</comment>
<dbReference type="GO" id="GO:0006508">
    <property type="term" value="P:proteolysis"/>
    <property type="evidence" value="ECO:0007669"/>
    <property type="project" value="TreeGrafter"/>
</dbReference>
<dbReference type="Gene3D" id="3.90.230.10">
    <property type="entry name" value="Creatinase/methionine aminopeptidase superfamily"/>
    <property type="match status" value="1"/>
</dbReference>
<keyword evidence="6" id="KW-0378">Hydrolase</keyword>
<keyword evidence="10" id="KW-0031">Aminopeptidase</keyword>
<evidence type="ECO:0000313" key="11">
    <source>
        <dbReference type="Proteomes" id="UP000003986"/>
    </source>
</evidence>
<dbReference type="InterPro" id="IPR007865">
    <property type="entry name" value="Aminopep_P_N"/>
</dbReference>
<protein>
    <recommendedName>
        <fullName evidence="4">Xaa-Pro aminopeptidase</fullName>
        <ecNumber evidence="4">3.4.11.9</ecNumber>
    </recommendedName>
</protein>
<sequence length="522" mass="57158">MTPRYRNVSRSPDASDLRPGVLGSPGTPRHTLRRRPMTSMPPARPHTGSHDLPVPAALDAFMATGWAPSPLPADARIPGHALLPDRRQRLSARFPGERLVIPAGTLKVRSNDTDHRFRPHSAYAWLTGLTGEEQPDHVLVLEPSGPEGHEAVLHIRPRSPRDTSGFYRDRRYGEFWVGRRPDLDETAALTGLRCAHLDELPGLLAGPQPPTRLLAGVDLRVDGLLPARSHTPSGNAELDAVLAELRLRKDPWEVGQLQLAVDHTTSGFEDVVRALPDALRHPRGERRIEGVFNLRARTEGNGTGYETIAAAGAHACVLHWIRNDGPLPPSQLLLLDAGVETDTLYTADITRTLPLSGRFSPAQRDVYELVLAAQEAAIAVLRPGARFRDFHREAMRVIAEGLHAWGVLPVEPEEALADDSGLYRRYTLCSSGHMLGIDVHDCARARAETYLDGVLEEGHVLTVEPGLYLQPDDETLPPELRGMGVRIEDDLVITADGAKLLSGALPRTADGVEEWMARLLDG</sequence>
<gene>
    <name evidence="10" type="ORF">SSGG_05614</name>
</gene>
<evidence type="ECO:0000313" key="10">
    <source>
        <dbReference type="EMBL" id="EFE78247.2"/>
    </source>
</evidence>
<feature type="domain" description="Aminopeptidase P N-terminal" evidence="9">
    <location>
        <begin position="78"/>
        <end position="222"/>
    </location>
</feature>